<feature type="region of interest" description="Disordered" evidence="3">
    <location>
        <begin position="110"/>
        <end position="141"/>
    </location>
</feature>
<dbReference type="Gene3D" id="2.60.40.420">
    <property type="entry name" value="Cupredoxins - blue copper proteins"/>
    <property type="match status" value="1"/>
</dbReference>
<dbReference type="Gene3D" id="2.60.40.10">
    <property type="entry name" value="Immunoglobulins"/>
    <property type="match status" value="1"/>
</dbReference>
<reference evidence="6" key="1">
    <citation type="submission" date="2022-10" db="EMBL/GenBank/DDBJ databases">
        <title>The WGS of Solirubrobacter sp. CPCC 204708.</title>
        <authorList>
            <person name="Jiang Z."/>
        </authorList>
    </citation>
    <scope>NUCLEOTIDE SEQUENCE</scope>
    <source>
        <strain evidence="6">CPCC 204708</strain>
    </source>
</reference>
<evidence type="ECO:0000256" key="2">
    <source>
        <dbReference type="ARBA" id="ARBA00023008"/>
    </source>
</evidence>
<dbReference type="InterPro" id="IPR013783">
    <property type="entry name" value="Ig-like_fold"/>
</dbReference>
<dbReference type="SUPFAM" id="SSF49503">
    <property type="entry name" value="Cupredoxins"/>
    <property type="match status" value="1"/>
</dbReference>
<keyword evidence="4" id="KW-0732">Signal</keyword>
<keyword evidence="1" id="KW-0479">Metal-binding</keyword>
<feature type="chain" id="PRO_5047098007" evidence="4">
    <location>
        <begin position="24"/>
        <end position="237"/>
    </location>
</feature>
<organism evidence="6 7">
    <name type="scientific">Solirubrobacter deserti</name>
    <dbReference type="NCBI Taxonomy" id="2282478"/>
    <lineage>
        <taxon>Bacteria</taxon>
        <taxon>Bacillati</taxon>
        <taxon>Actinomycetota</taxon>
        <taxon>Thermoleophilia</taxon>
        <taxon>Solirubrobacterales</taxon>
        <taxon>Solirubrobacteraceae</taxon>
        <taxon>Solirubrobacter</taxon>
    </lineage>
</organism>
<evidence type="ECO:0000259" key="5">
    <source>
        <dbReference type="Pfam" id="PF00127"/>
    </source>
</evidence>
<accession>A0ABT4RJX4</accession>
<gene>
    <name evidence="6" type="ORF">OJ962_14125</name>
</gene>
<proteinExistence type="predicted"/>
<comment type="caution">
    <text evidence="6">The sequence shown here is derived from an EMBL/GenBank/DDBJ whole genome shotgun (WGS) entry which is preliminary data.</text>
</comment>
<name>A0ABT4RJX4_9ACTN</name>
<keyword evidence="2" id="KW-0186">Copper</keyword>
<evidence type="ECO:0000256" key="3">
    <source>
        <dbReference type="SAM" id="MobiDB-lite"/>
    </source>
</evidence>
<keyword evidence="7" id="KW-1185">Reference proteome</keyword>
<feature type="compositionally biased region" description="Pro residues" evidence="3">
    <location>
        <begin position="117"/>
        <end position="128"/>
    </location>
</feature>
<dbReference type="InterPro" id="IPR008972">
    <property type="entry name" value="Cupredoxin"/>
</dbReference>
<evidence type="ECO:0000256" key="1">
    <source>
        <dbReference type="ARBA" id="ARBA00022723"/>
    </source>
</evidence>
<evidence type="ECO:0000313" key="6">
    <source>
        <dbReference type="EMBL" id="MDA0138636.1"/>
    </source>
</evidence>
<feature type="domain" description="Blue (type 1) copper" evidence="5">
    <location>
        <begin position="24"/>
        <end position="111"/>
    </location>
</feature>
<dbReference type="EMBL" id="JAPCID010000017">
    <property type="protein sequence ID" value="MDA0138636.1"/>
    <property type="molecule type" value="Genomic_DNA"/>
</dbReference>
<dbReference type="Proteomes" id="UP001147700">
    <property type="component" value="Unassembled WGS sequence"/>
</dbReference>
<dbReference type="Pfam" id="PF00127">
    <property type="entry name" value="Copper-bind"/>
    <property type="match status" value="1"/>
</dbReference>
<dbReference type="InterPro" id="IPR000923">
    <property type="entry name" value="BlueCu_1"/>
</dbReference>
<evidence type="ECO:0000256" key="4">
    <source>
        <dbReference type="SAM" id="SignalP"/>
    </source>
</evidence>
<sequence>MRAPLSAVALAATALAFPAVAVAEVKVQAVDGTNVWSQTEVRIKVGETVTWSFAGTATPHNVQGKTPAAWDTFKSEVAVAGPDRSFTFQQPGTYRYICFLHESTMFGDVFVSDETGAPPPPPPPPPLSEQPFANDTPPLTSVEVRDTVVPTLDRVKATRVDRGVRVRFRLSEAGKVTVKLTRGKRVVRTRTVEVAKGTGSLSLRGLKAGSYRVQVSAKDLAGNAAKAASRARVTVRR</sequence>
<dbReference type="RefSeq" id="WP_202955317.1">
    <property type="nucleotide sequence ID" value="NZ_JAPCID010000017.1"/>
</dbReference>
<feature type="signal peptide" evidence="4">
    <location>
        <begin position="1"/>
        <end position="23"/>
    </location>
</feature>
<evidence type="ECO:0000313" key="7">
    <source>
        <dbReference type="Proteomes" id="UP001147700"/>
    </source>
</evidence>
<protein>
    <submittedName>
        <fullName evidence="6">Plastocyanin/azurin family copper-binding protein</fullName>
    </submittedName>
</protein>